<evidence type="ECO:0000313" key="2">
    <source>
        <dbReference type="EMBL" id="WAR04476.1"/>
    </source>
</evidence>
<proteinExistence type="predicted"/>
<protein>
    <submittedName>
        <fullName evidence="2">Uncharacterized protein</fullName>
    </submittedName>
</protein>
<feature type="region of interest" description="Disordered" evidence="1">
    <location>
        <begin position="74"/>
        <end position="140"/>
    </location>
</feature>
<evidence type="ECO:0000313" key="3">
    <source>
        <dbReference type="Proteomes" id="UP001164746"/>
    </source>
</evidence>
<name>A0ABY7E698_MYAAR</name>
<keyword evidence="3" id="KW-1185">Reference proteome</keyword>
<feature type="compositionally biased region" description="Polar residues" evidence="1">
    <location>
        <begin position="78"/>
        <end position="87"/>
    </location>
</feature>
<evidence type="ECO:0000256" key="1">
    <source>
        <dbReference type="SAM" id="MobiDB-lite"/>
    </source>
</evidence>
<accession>A0ABY7E698</accession>
<feature type="compositionally biased region" description="Basic residues" evidence="1">
    <location>
        <begin position="88"/>
        <end position="100"/>
    </location>
</feature>
<organism evidence="2 3">
    <name type="scientific">Mya arenaria</name>
    <name type="common">Soft-shell clam</name>
    <dbReference type="NCBI Taxonomy" id="6604"/>
    <lineage>
        <taxon>Eukaryota</taxon>
        <taxon>Metazoa</taxon>
        <taxon>Spiralia</taxon>
        <taxon>Lophotrochozoa</taxon>
        <taxon>Mollusca</taxon>
        <taxon>Bivalvia</taxon>
        <taxon>Autobranchia</taxon>
        <taxon>Heteroconchia</taxon>
        <taxon>Euheterodonta</taxon>
        <taxon>Imparidentia</taxon>
        <taxon>Neoheterodontei</taxon>
        <taxon>Myida</taxon>
        <taxon>Myoidea</taxon>
        <taxon>Myidae</taxon>
        <taxon>Mya</taxon>
    </lineage>
</organism>
<feature type="compositionally biased region" description="Basic residues" evidence="1">
    <location>
        <begin position="120"/>
        <end position="131"/>
    </location>
</feature>
<dbReference type="EMBL" id="CP111016">
    <property type="protein sequence ID" value="WAR04476.1"/>
    <property type="molecule type" value="Genomic_DNA"/>
</dbReference>
<gene>
    <name evidence="2" type="ORF">MAR_019845</name>
</gene>
<reference evidence="2" key="1">
    <citation type="submission" date="2022-11" db="EMBL/GenBank/DDBJ databases">
        <title>Centuries of genome instability and evolution in soft-shell clam transmissible cancer (bioRxiv).</title>
        <authorList>
            <person name="Hart S.F.M."/>
            <person name="Yonemitsu M.A."/>
            <person name="Giersch R.M."/>
            <person name="Beal B.F."/>
            <person name="Arriagada G."/>
            <person name="Davis B.W."/>
            <person name="Ostrander E.A."/>
            <person name="Goff S.P."/>
            <person name="Metzger M.J."/>
        </authorList>
    </citation>
    <scope>NUCLEOTIDE SEQUENCE</scope>
    <source>
        <strain evidence="2">MELC-2E11</strain>
        <tissue evidence="2">Siphon/mantle</tissue>
    </source>
</reference>
<sequence length="140" mass="15656">MITLSGLSGLDPALWKVMGRVIVLVTGSLETDDGETKLVADTMLVLSGNVTISGWQLPVLVSWAELILDLNEDEQPAEAQSSMPVNQRQKRPRLTKKRHIKDSEDEQPAEAQSSMPVNQRPKRPRLSKKRHIQESDSEDM</sequence>
<dbReference type="Proteomes" id="UP001164746">
    <property type="component" value="Chromosome 5"/>
</dbReference>